<dbReference type="Proteomes" id="UP000193067">
    <property type="component" value="Unassembled WGS sequence"/>
</dbReference>
<dbReference type="AlphaFoldDB" id="A0A1Y2IVY0"/>
<dbReference type="STRING" id="1353009.A0A1Y2IVY0"/>
<keyword evidence="5" id="KW-0472">Membrane</keyword>
<sequence>MLGQFMLFAATLALLHAAYSTYEHLSHLKALGRPEGSLPTDIVLEATAALFLAIVGATVRGSPLREVTWRSEMKRRAQEEDEDPRMSFAAFAQRAGIAPKPSQSSS</sequence>
<comment type="subcellular location">
    <subcellularLocation>
        <location evidence="1">Endomembrane system</location>
        <topology evidence="1">Multi-pass membrane protein</topology>
    </subcellularLocation>
</comment>
<evidence type="ECO:0000256" key="6">
    <source>
        <dbReference type="SAM" id="SignalP"/>
    </source>
</evidence>
<keyword evidence="6" id="KW-0732">Signal</keyword>
<dbReference type="EMBL" id="KZ084095">
    <property type="protein sequence ID" value="OSD04813.1"/>
    <property type="molecule type" value="Genomic_DNA"/>
</dbReference>
<name>A0A1Y2IVY0_TRAC3</name>
<keyword evidence="3" id="KW-0812">Transmembrane</keyword>
<dbReference type="GO" id="GO:0012505">
    <property type="term" value="C:endomembrane system"/>
    <property type="evidence" value="ECO:0007669"/>
    <property type="project" value="UniProtKB-SubCell"/>
</dbReference>
<gene>
    <name evidence="7" type="ORF">PYCCODRAFT_1386188</name>
</gene>
<accession>A0A1Y2IVY0</accession>
<dbReference type="InterPro" id="IPR018937">
    <property type="entry name" value="MMgT"/>
</dbReference>
<evidence type="ECO:0000256" key="1">
    <source>
        <dbReference type="ARBA" id="ARBA00004127"/>
    </source>
</evidence>
<evidence type="ECO:0000256" key="2">
    <source>
        <dbReference type="ARBA" id="ARBA00006109"/>
    </source>
</evidence>
<evidence type="ECO:0000256" key="3">
    <source>
        <dbReference type="ARBA" id="ARBA00022692"/>
    </source>
</evidence>
<evidence type="ECO:0000256" key="4">
    <source>
        <dbReference type="ARBA" id="ARBA00022989"/>
    </source>
</evidence>
<evidence type="ECO:0000313" key="8">
    <source>
        <dbReference type="Proteomes" id="UP000193067"/>
    </source>
</evidence>
<evidence type="ECO:0008006" key="9">
    <source>
        <dbReference type="Google" id="ProtNLM"/>
    </source>
</evidence>
<protein>
    <recommendedName>
        <fullName evidence="9">Magnesium transporter</fullName>
    </recommendedName>
</protein>
<comment type="similarity">
    <text evidence="2">Belongs to the membrane magnesium transporter (TC 1.A.67) family.</text>
</comment>
<dbReference type="OrthoDB" id="44756at2759"/>
<keyword evidence="8" id="KW-1185">Reference proteome</keyword>
<feature type="signal peptide" evidence="6">
    <location>
        <begin position="1"/>
        <end position="17"/>
    </location>
</feature>
<keyword evidence="4" id="KW-1133">Transmembrane helix</keyword>
<reference evidence="7 8" key="1">
    <citation type="journal article" date="2015" name="Biotechnol. Biofuels">
        <title>Enhanced degradation of softwood versus hardwood by the white-rot fungus Pycnoporus coccineus.</title>
        <authorList>
            <person name="Couturier M."/>
            <person name="Navarro D."/>
            <person name="Chevret D."/>
            <person name="Henrissat B."/>
            <person name="Piumi F."/>
            <person name="Ruiz-Duenas F.J."/>
            <person name="Martinez A.T."/>
            <person name="Grigoriev I.V."/>
            <person name="Riley R."/>
            <person name="Lipzen A."/>
            <person name="Berrin J.G."/>
            <person name="Master E.R."/>
            <person name="Rosso M.N."/>
        </authorList>
    </citation>
    <scope>NUCLEOTIDE SEQUENCE [LARGE SCALE GENOMIC DNA]</scope>
    <source>
        <strain evidence="7 8">BRFM310</strain>
    </source>
</reference>
<evidence type="ECO:0000256" key="5">
    <source>
        <dbReference type="ARBA" id="ARBA00023136"/>
    </source>
</evidence>
<organism evidence="7 8">
    <name type="scientific">Trametes coccinea (strain BRFM310)</name>
    <name type="common">Pycnoporus coccineus</name>
    <dbReference type="NCBI Taxonomy" id="1353009"/>
    <lineage>
        <taxon>Eukaryota</taxon>
        <taxon>Fungi</taxon>
        <taxon>Dikarya</taxon>
        <taxon>Basidiomycota</taxon>
        <taxon>Agaricomycotina</taxon>
        <taxon>Agaricomycetes</taxon>
        <taxon>Polyporales</taxon>
        <taxon>Polyporaceae</taxon>
        <taxon>Trametes</taxon>
    </lineage>
</organism>
<dbReference type="Pfam" id="PF10270">
    <property type="entry name" value="MMgT"/>
    <property type="match status" value="1"/>
</dbReference>
<evidence type="ECO:0000313" key="7">
    <source>
        <dbReference type="EMBL" id="OSD04813.1"/>
    </source>
</evidence>
<feature type="chain" id="PRO_5010986981" description="Magnesium transporter" evidence="6">
    <location>
        <begin position="18"/>
        <end position="106"/>
    </location>
</feature>
<proteinExistence type="inferred from homology"/>